<proteinExistence type="predicted"/>
<dbReference type="AlphaFoldDB" id="A0A803LGH4"/>
<sequence>MPDEILCHILTRLTLKEAIATGILSKRWKNLWASCPYLNFGYFFWEFSYGLVNAKNTAPHLKLKLLELYRCHDLEYLQVFAPNLISFKYDGKQTTLSIKDAKQLASLRLSSPDYILLGAKNFVFSHFSSHFSNLKSLVVSAHLFEDISDLTQLCVFSNLKQLVVDVKFTWSTCLCYRVVASIIRGAPLLEQLEIVLPPCIPKWQEYPALELASMSPHQNLKEVKLFGFRGDENTMEFLSYLSENTVSLQKIDIIAHSALRHGEDLIVDNALY</sequence>
<dbReference type="Gramene" id="AUR62013071-RA">
    <property type="protein sequence ID" value="AUR62013071-RA:cds"/>
    <property type="gene ID" value="AUR62013071"/>
</dbReference>
<keyword evidence="3" id="KW-1185">Reference proteome</keyword>
<evidence type="ECO:0000313" key="2">
    <source>
        <dbReference type="EnsemblPlants" id="AUR62013071-RA:cds"/>
    </source>
</evidence>
<dbReference type="InterPro" id="IPR001810">
    <property type="entry name" value="F-box_dom"/>
</dbReference>
<dbReference type="Gene3D" id="1.20.1280.50">
    <property type="match status" value="1"/>
</dbReference>
<dbReference type="EnsemblPlants" id="AUR62013071-RA">
    <property type="protein sequence ID" value="AUR62013071-RA:cds"/>
    <property type="gene ID" value="AUR62013071"/>
</dbReference>
<dbReference type="Proteomes" id="UP000596660">
    <property type="component" value="Unplaced"/>
</dbReference>
<dbReference type="CDD" id="cd22160">
    <property type="entry name" value="F-box_AtFBL13-like"/>
    <property type="match status" value="1"/>
</dbReference>
<dbReference type="InterPro" id="IPR036047">
    <property type="entry name" value="F-box-like_dom_sf"/>
</dbReference>
<evidence type="ECO:0000259" key="1">
    <source>
        <dbReference type="PROSITE" id="PS50181"/>
    </source>
</evidence>
<reference evidence="2" key="1">
    <citation type="journal article" date="2017" name="Nature">
        <title>The genome of Chenopodium quinoa.</title>
        <authorList>
            <person name="Jarvis D.E."/>
            <person name="Ho Y.S."/>
            <person name="Lightfoot D.J."/>
            <person name="Schmoeckel S.M."/>
            <person name="Li B."/>
            <person name="Borm T.J.A."/>
            <person name="Ohyanagi H."/>
            <person name="Mineta K."/>
            <person name="Michell C.T."/>
            <person name="Saber N."/>
            <person name="Kharbatia N.M."/>
            <person name="Rupper R.R."/>
            <person name="Sharp A.R."/>
            <person name="Dally N."/>
            <person name="Boughton B.A."/>
            <person name="Woo Y.H."/>
            <person name="Gao G."/>
            <person name="Schijlen E.G.W.M."/>
            <person name="Guo X."/>
            <person name="Momin A.A."/>
            <person name="Negrao S."/>
            <person name="Al-Babili S."/>
            <person name="Gehring C."/>
            <person name="Roessner U."/>
            <person name="Jung C."/>
            <person name="Murphy K."/>
            <person name="Arold S.T."/>
            <person name="Gojobori T."/>
            <person name="van der Linden C.G."/>
            <person name="van Loo E.N."/>
            <person name="Jellen E.N."/>
            <person name="Maughan P.J."/>
            <person name="Tester M."/>
        </authorList>
    </citation>
    <scope>NUCLEOTIDE SEQUENCE [LARGE SCALE GENOMIC DNA]</scope>
    <source>
        <strain evidence="2">cv. PI 614886</strain>
    </source>
</reference>
<dbReference type="SUPFAM" id="SSF52047">
    <property type="entry name" value="RNI-like"/>
    <property type="match status" value="1"/>
</dbReference>
<name>A0A803LGH4_CHEQI</name>
<organism evidence="2 3">
    <name type="scientific">Chenopodium quinoa</name>
    <name type="common">Quinoa</name>
    <dbReference type="NCBI Taxonomy" id="63459"/>
    <lineage>
        <taxon>Eukaryota</taxon>
        <taxon>Viridiplantae</taxon>
        <taxon>Streptophyta</taxon>
        <taxon>Embryophyta</taxon>
        <taxon>Tracheophyta</taxon>
        <taxon>Spermatophyta</taxon>
        <taxon>Magnoliopsida</taxon>
        <taxon>eudicotyledons</taxon>
        <taxon>Gunneridae</taxon>
        <taxon>Pentapetalae</taxon>
        <taxon>Caryophyllales</taxon>
        <taxon>Chenopodiaceae</taxon>
        <taxon>Chenopodioideae</taxon>
        <taxon>Atripliceae</taxon>
        <taxon>Chenopodium</taxon>
    </lineage>
</organism>
<dbReference type="SMART" id="SM00256">
    <property type="entry name" value="FBOX"/>
    <property type="match status" value="1"/>
</dbReference>
<dbReference type="OMA" id="ICASNLM"/>
<dbReference type="Pfam" id="PF23622">
    <property type="entry name" value="LRR_At1g61320_AtMIF1"/>
    <property type="match status" value="1"/>
</dbReference>
<dbReference type="SUPFAM" id="SSF81383">
    <property type="entry name" value="F-box domain"/>
    <property type="match status" value="1"/>
</dbReference>
<feature type="domain" description="F-box" evidence="1">
    <location>
        <begin position="1"/>
        <end position="31"/>
    </location>
</feature>
<dbReference type="PANTHER" id="PTHR34145:SF68">
    <property type="entry name" value="FBD DOMAIN-CONTAINING PROTEIN"/>
    <property type="match status" value="1"/>
</dbReference>
<accession>A0A803LGH4</accession>
<dbReference type="PANTHER" id="PTHR34145">
    <property type="entry name" value="OS02G0105600 PROTEIN"/>
    <property type="match status" value="1"/>
</dbReference>
<evidence type="ECO:0000313" key="3">
    <source>
        <dbReference type="Proteomes" id="UP000596660"/>
    </source>
</evidence>
<dbReference type="InterPro" id="IPR053772">
    <property type="entry name" value="At1g61320/At1g61330-like"/>
</dbReference>
<dbReference type="InterPro" id="IPR055357">
    <property type="entry name" value="LRR_At1g61320_AtMIF1"/>
</dbReference>
<dbReference type="PROSITE" id="PS50181">
    <property type="entry name" value="FBOX"/>
    <property type="match status" value="1"/>
</dbReference>
<protein>
    <recommendedName>
        <fullName evidence="1">F-box domain-containing protein</fullName>
    </recommendedName>
</protein>
<dbReference type="Pfam" id="PF00646">
    <property type="entry name" value="F-box"/>
    <property type="match status" value="1"/>
</dbReference>
<reference evidence="2" key="2">
    <citation type="submission" date="2021-03" db="UniProtKB">
        <authorList>
            <consortium name="EnsemblPlants"/>
        </authorList>
    </citation>
    <scope>IDENTIFICATION</scope>
</reference>
<dbReference type="InterPro" id="IPR053781">
    <property type="entry name" value="F-box_AtFBL13-like"/>
</dbReference>